<keyword evidence="1" id="KW-0472">Membrane</keyword>
<sequence length="137" mass="14965">MIFKKYSILISLLTLFLFAPFFVFAQDDAGYDFTKDSGLAPAALETGHITSETSLSFDPSESISIEVGIIIQVVVSFIGIVFMILLVYGGILWMTAAGNDQQVDRAKKIITESIIGLVIIVSAYAISILVIRSFSFQ</sequence>
<feature type="chain" id="PRO_5014890778" evidence="2">
    <location>
        <begin position="26"/>
        <end position="137"/>
    </location>
</feature>
<dbReference type="InterPro" id="IPR043993">
    <property type="entry name" value="T4SS_pilin"/>
</dbReference>
<dbReference type="Proteomes" id="UP000233517">
    <property type="component" value="Unassembled WGS sequence"/>
</dbReference>
<reference evidence="3 4" key="1">
    <citation type="journal article" date="2017" name="ISME J.">
        <title>Potential for microbial H2 and metal transformations associated with novel bacteria and archaea in deep terrestrial subsurface sediments.</title>
        <authorList>
            <person name="Hernsdorf A.W."/>
            <person name="Amano Y."/>
            <person name="Miyakawa K."/>
            <person name="Ise K."/>
            <person name="Suzuki Y."/>
            <person name="Anantharaman K."/>
            <person name="Probst A."/>
            <person name="Burstein D."/>
            <person name="Thomas B.C."/>
            <person name="Banfield J.F."/>
        </authorList>
    </citation>
    <scope>NUCLEOTIDE SEQUENCE [LARGE SCALE GENOMIC DNA]</scope>
    <source>
        <strain evidence="3">HGW-Falkowbacteria-1</strain>
    </source>
</reference>
<dbReference type="AlphaFoldDB" id="A0A2N2E8Z6"/>
<keyword evidence="1" id="KW-1133">Transmembrane helix</keyword>
<dbReference type="EMBL" id="PHAI01000003">
    <property type="protein sequence ID" value="PKM91169.1"/>
    <property type="molecule type" value="Genomic_DNA"/>
</dbReference>
<evidence type="ECO:0000256" key="1">
    <source>
        <dbReference type="SAM" id="Phobius"/>
    </source>
</evidence>
<gene>
    <name evidence="3" type="ORF">CVU82_03920</name>
</gene>
<dbReference type="Pfam" id="PF18895">
    <property type="entry name" value="T4SS_pilin"/>
    <property type="match status" value="1"/>
</dbReference>
<keyword evidence="2" id="KW-0732">Signal</keyword>
<feature type="signal peptide" evidence="2">
    <location>
        <begin position="1"/>
        <end position="25"/>
    </location>
</feature>
<keyword evidence="1" id="KW-0812">Transmembrane</keyword>
<evidence type="ECO:0000256" key="2">
    <source>
        <dbReference type="SAM" id="SignalP"/>
    </source>
</evidence>
<accession>A0A2N2E8Z6</accession>
<proteinExistence type="predicted"/>
<organism evidence="3 4">
    <name type="scientific">Candidatus Falkowbacteria bacterium HGW-Falkowbacteria-1</name>
    <dbReference type="NCBI Taxonomy" id="2013768"/>
    <lineage>
        <taxon>Bacteria</taxon>
        <taxon>Candidatus Falkowiibacteriota</taxon>
    </lineage>
</organism>
<protein>
    <submittedName>
        <fullName evidence="3">Uncharacterized protein</fullName>
    </submittedName>
</protein>
<feature type="transmembrane region" description="Helical" evidence="1">
    <location>
        <begin position="114"/>
        <end position="134"/>
    </location>
</feature>
<evidence type="ECO:0000313" key="3">
    <source>
        <dbReference type="EMBL" id="PKM91169.1"/>
    </source>
</evidence>
<evidence type="ECO:0000313" key="4">
    <source>
        <dbReference type="Proteomes" id="UP000233517"/>
    </source>
</evidence>
<name>A0A2N2E8Z6_9BACT</name>
<comment type="caution">
    <text evidence="3">The sequence shown here is derived from an EMBL/GenBank/DDBJ whole genome shotgun (WGS) entry which is preliminary data.</text>
</comment>
<feature type="transmembrane region" description="Helical" evidence="1">
    <location>
        <begin position="69"/>
        <end position="93"/>
    </location>
</feature>